<gene>
    <name evidence="1" type="ORF">NCTC12119_04819</name>
</gene>
<evidence type="ECO:0000313" key="1">
    <source>
        <dbReference type="EMBL" id="SUY92790.1"/>
    </source>
</evidence>
<dbReference type="EMBL" id="UIGI01000002">
    <property type="protein sequence ID" value="SUY92790.1"/>
    <property type="molecule type" value="Genomic_DNA"/>
</dbReference>
<organism evidence="1 2">
    <name type="scientific">Buttiauxella agrestis</name>
    <dbReference type="NCBI Taxonomy" id="82977"/>
    <lineage>
        <taxon>Bacteria</taxon>
        <taxon>Pseudomonadati</taxon>
        <taxon>Pseudomonadota</taxon>
        <taxon>Gammaproteobacteria</taxon>
        <taxon>Enterobacterales</taxon>
        <taxon>Enterobacteriaceae</taxon>
        <taxon>Buttiauxella</taxon>
    </lineage>
</organism>
<sequence>MKFGFIIGAIFATWLTLTYPSQMSEYFSKFIEAVNSSVSFIKS</sequence>
<accession>A0A381KN51</accession>
<protein>
    <submittedName>
        <fullName evidence="1">Uncharacterized protein</fullName>
    </submittedName>
</protein>
<proteinExistence type="predicted"/>
<evidence type="ECO:0000313" key="2">
    <source>
        <dbReference type="Proteomes" id="UP000255528"/>
    </source>
</evidence>
<name>A0A381KN51_9ENTR</name>
<dbReference type="AlphaFoldDB" id="A0A381KN51"/>
<dbReference type="Proteomes" id="UP000255528">
    <property type="component" value="Unassembled WGS sequence"/>
</dbReference>
<reference evidence="1 2" key="1">
    <citation type="submission" date="2018-06" db="EMBL/GenBank/DDBJ databases">
        <authorList>
            <consortium name="Pathogen Informatics"/>
            <person name="Doyle S."/>
        </authorList>
    </citation>
    <scope>NUCLEOTIDE SEQUENCE [LARGE SCALE GENOMIC DNA]</scope>
    <source>
        <strain evidence="1 2">NCTC12119</strain>
    </source>
</reference>